<dbReference type="SUPFAM" id="SSF47769">
    <property type="entry name" value="SAM/Pointed domain"/>
    <property type="match status" value="1"/>
</dbReference>
<dbReference type="Gene3D" id="1.10.150.50">
    <property type="entry name" value="Transcription Factor, Ets-1"/>
    <property type="match status" value="1"/>
</dbReference>
<evidence type="ECO:0000313" key="4">
    <source>
        <dbReference type="Proteomes" id="UP000735302"/>
    </source>
</evidence>
<dbReference type="Proteomes" id="UP000735302">
    <property type="component" value="Unassembled WGS sequence"/>
</dbReference>
<name>A0AAV3ZJD9_9GAST</name>
<feature type="domain" description="GRHL1/CP2 C-terminal" evidence="2">
    <location>
        <begin position="99"/>
        <end position="188"/>
    </location>
</feature>
<dbReference type="InterPro" id="IPR040167">
    <property type="entry name" value="TF_CP2-like"/>
</dbReference>
<proteinExistence type="predicted"/>
<dbReference type="GO" id="GO:0005634">
    <property type="term" value="C:nucleus"/>
    <property type="evidence" value="ECO:0007669"/>
    <property type="project" value="TreeGrafter"/>
</dbReference>
<dbReference type="Pfam" id="PF25416">
    <property type="entry name" value="GRHL1_C"/>
    <property type="match status" value="1"/>
</dbReference>
<dbReference type="InterPro" id="IPR057520">
    <property type="entry name" value="GRHL1/CP2_C"/>
</dbReference>
<dbReference type="InterPro" id="IPR041418">
    <property type="entry name" value="SAM_3"/>
</dbReference>
<dbReference type="InterPro" id="IPR013761">
    <property type="entry name" value="SAM/pointed_sf"/>
</dbReference>
<sequence>MRREKLENLVTTGMLEGKRSRGKQREKLIEGLADWLKAGKSLEAIEATKDRKKWRTMIANANFSGADLLRLDRDDLIQICGLADGIRLDNSLQARAIRPKLTIYICQEPESIYHAVYMDNLTLEEFKVKLSSLFGIHTQQIGDIYMQGPSQIHILLTDEVMQNTRDQARFVVEGMKDESGDKYRILLKSVVDH</sequence>
<protein>
    <submittedName>
        <fullName evidence="3">Alpha-globin transcription factor cp2</fullName>
    </submittedName>
</protein>
<comment type="caution">
    <text evidence="3">The sequence shown here is derived from an EMBL/GenBank/DDBJ whole genome shotgun (WGS) entry which is preliminary data.</text>
</comment>
<evidence type="ECO:0000259" key="1">
    <source>
        <dbReference type="Pfam" id="PF18016"/>
    </source>
</evidence>
<dbReference type="EMBL" id="BLXT01002468">
    <property type="protein sequence ID" value="GFN94617.1"/>
    <property type="molecule type" value="Genomic_DNA"/>
</dbReference>
<accession>A0AAV3ZJD9</accession>
<dbReference type="AlphaFoldDB" id="A0AAV3ZJD9"/>
<dbReference type="PANTHER" id="PTHR11037">
    <property type="entry name" value="TRANSCRIPTION FACTOR CP2"/>
    <property type="match status" value="1"/>
</dbReference>
<dbReference type="PANTHER" id="PTHR11037:SF21">
    <property type="entry name" value="GEMINI, ISOFORM C"/>
    <property type="match status" value="1"/>
</dbReference>
<evidence type="ECO:0000313" key="3">
    <source>
        <dbReference type="EMBL" id="GFN94617.1"/>
    </source>
</evidence>
<evidence type="ECO:0000259" key="2">
    <source>
        <dbReference type="Pfam" id="PF25416"/>
    </source>
</evidence>
<dbReference type="Pfam" id="PF18016">
    <property type="entry name" value="SAM_3"/>
    <property type="match status" value="1"/>
</dbReference>
<organism evidence="3 4">
    <name type="scientific">Plakobranchus ocellatus</name>
    <dbReference type="NCBI Taxonomy" id="259542"/>
    <lineage>
        <taxon>Eukaryota</taxon>
        <taxon>Metazoa</taxon>
        <taxon>Spiralia</taxon>
        <taxon>Lophotrochozoa</taxon>
        <taxon>Mollusca</taxon>
        <taxon>Gastropoda</taxon>
        <taxon>Heterobranchia</taxon>
        <taxon>Euthyneura</taxon>
        <taxon>Panpulmonata</taxon>
        <taxon>Sacoglossa</taxon>
        <taxon>Placobranchoidea</taxon>
        <taxon>Plakobranchidae</taxon>
        <taxon>Plakobranchus</taxon>
    </lineage>
</organism>
<gene>
    <name evidence="3" type="ORF">PoB_002112300</name>
</gene>
<dbReference type="GO" id="GO:0000978">
    <property type="term" value="F:RNA polymerase II cis-regulatory region sequence-specific DNA binding"/>
    <property type="evidence" value="ECO:0007669"/>
    <property type="project" value="TreeGrafter"/>
</dbReference>
<dbReference type="GO" id="GO:0001228">
    <property type="term" value="F:DNA-binding transcription activator activity, RNA polymerase II-specific"/>
    <property type="evidence" value="ECO:0007669"/>
    <property type="project" value="TreeGrafter"/>
</dbReference>
<keyword evidence="4" id="KW-1185">Reference proteome</keyword>
<feature type="domain" description="SAM" evidence="1">
    <location>
        <begin position="62"/>
        <end position="92"/>
    </location>
</feature>
<reference evidence="3 4" key="1">
    <citation type="journal article" date="2021" name="Elife">
        <title>Chloroplast acquisition without the gene transfer in kleptoplastic sea slugs, Plakobranchus ocellatus.</title>
        <authorList>
            <person name="Maeda T."/>
            <person name="Takahashi S."/>
            <person name="Yoshida T."/>
            <person name="Shimamura S."/>
            <person name="Takaki Y."/>
            <person name="Nagai Y."/>
            <person name="Toyoda A."/>
            <person name="Suzuki Y."/>
            <person name="Arimoto A."/>
            <person name="Ishii H."/>
            <person name="Satoh N."/>
            <person name="Nishiyama T."/>
            <person name="Hasebe M."/>
            <person name="Maruyama T."/>
            <person name="Minagawa J."/>
            <person name="Obokata J."/>
            <person name="Shigenobu S."/>
        </authorList>
    </citation>
    <scope>NUCLEOTIDE SEQUENCE [LARGE SCALE GENOMIC DNA]</scope>
</reference>